<proteinExistence type="predicted"/>
<protein>
    <submittedName>
        <fullName evidence="1">Uncharacterized protein</fullName>
    </submittedName>
</protein>
<sequence length="192" mass="19755">MKGAHSLKGDEVVFGEEGSNACPEGAVGVSVRECAKTALVIEGKPHAKVSTISMRITTDNTGPGSDKFLGGCSLVQSADDHDFFIRYFNDKNGTTTGCDTCIKVCKPASTPGAPARAKLQRFEVVGGSSVPPWFFGAAATAARGLAAGAGGLAFAGLLVSAARCALCGRPSRLATSVLEGQQQQQEFMLLTA</sequence>
<reference evidence="1" key="1">
    <citation type="submission" date="2021-01" db="EMBL/GenBank/DDBJ databases">
        <authorList>
            <person name="Corre E."/>
            <person name="Pelletier E."/>
            <person name="Niang G."/>
            <person name="Scheremetjew M."/>
            <person name="Finn R."/>
            <person name="Kale V."/>
            <person name="Holt S."/>
            <person name="Cochrane G."/>
            <person name="Meng A."/>
            <person name="Brown T."/>
            <person name="Cohen L."/>
        </authorList>
    </citation>
    <scope>NUCLEOTIDE SEQUENCE</scope>
    <source>
        <strain evidence="1">RCC3387</strain>
    </source>
</reference>
<evidence type="ECO:0000313" key="1">
    <source>
        <dbReference type="EMBL" id="CAD9543152.1"/>
    </source>
</evidence>
<name>A0A7S2JBH1_9DINO</name>
<accession>A0A7S2JBH1</accession>
<dbReference type="EMBL" id="HBGW01025937">
    <property type="protein sequence ID" value="CAD9543152.1"/>
    <property type="molecule type" value="Transcribed_RNA"/>
</dbReference>
<organism evidence="1">
    <name type="scientific">Zooxanthella nutricula</name>
    <dbReference type="NCBI Taxonomy" id="1333877"/>
    <lineage>
        <taxon>Eukaryota</taxon>
        <taxon>Sar</taxon>
        <taxon>Alveolata</taxon>
        <taxon>Dinophyceae</taxon>
        <taxon>Peridiniales</taxon>
        <taxon>Peridiniales incertae sedis</taxon>
        <taxon>Zooxanthella</taxon>
    </lineage>
</organism>
<gene>
    <name evidence="1" type="ORF">BRAN1462_LOCUS16491</name>
</gene>
<dbReference type="AlphaFoldDB" id="A0A7S2JBH1"/>